<accession>A0ABS6AKL3</accession>
<comment type="caution">
    <text evidence="7">The sequence shown here is derived from an EMBL/GenBank/DDBJ whole genome shotgun (WGS) entry which is preliminary data.</text>
</comment>
<keyword evidence="8" id="KW-1185">Reference proteome</keyword>
<evidence type="ECO:0000313" key="8">
    <source>
        <dbReference type="Proteomes" id="UP001166191"/>
    </source>
</evidence>
<dbReference type="InterPro" id="IPR051820">
    <property type="entry name" value="FAD-binding_MO"/>
</dbReference>
<sequence>MTSNTDNHFDVLIIGAGISGIGMAYHLKSECPGKSFAILERRQAIGGTWDLFRYPGIRSDSDMMSFGYDFRPWTDTRILADGPSIRTYVNETARDFGLDQHVRFGIKTTGADWSSAERRWTVTAVHEESGEERVYTCNFLVSATGYYNHDQGYLPKFPGVEDYKGLCIHPQHWPEDLNYKGKRVVVIGSGATAVTLIPAMADDTAEITMLQRSPSYVYTLPAIDKMTGALKRVLPESWIYRFARRRNILVQRSIYKLSRRFPQTMRKMLLRSVRKQVGPEFDMQHFTPKYMPWDERLCAVPNGDLFKVLREGKASVVTDHIERFTEKGILLKSGRELEADIIITATGLELQMLGGTELTIDHQPSPIGNRLTYKGVLAQDLPNFAWLFGYTNISWTLKIDMAADYVCRELNEMDKRGVDVVTPRAPDGEMLDENIVASLQAGYVKRGEAVMPRQGRSGNWQVVHHLEKDRKMFGKPVDDTALEWSRAA</sequence>
<dbReference type="Pfam" id="PF00743">
    <property type="entry name" value="FMO-like"/>
    <property type="match status" value="1"/>
</dbReference>
<keyword evidence="6" id="KW-0503">Monooxygenase</keyword>
<gene>
    <name evidence="7" type="ORF">KNW02_13380</name>
</gene>
<evidence type="ECO:0000313" key="7">
    <source>
        <dbReference type="EMBL" id="MBU3031109.1"/>
    </source>
</evidence>
<dbReference type="PANTHER" id="PTHR43872:SF1">
    <property type="entry name" value="MONOOXYGENASE, PUTATIVE (AFU_ORTHOLOGUE AFUA_8G02570)-RELATED"/>
    <property type="match status" value="1"/>
</dbReference>
<evidence type="ECO:0000256" key="3">
    <source>
        <dbReference type="ARBA" id="ARBA00022630"/>
    </source>
</evidence>
<dbReference type="Proteomes" id="UP001166191">
    <property type="component" value="Unassembled WGS sequence"/>
</dbReference>
<evidence type="ECO:0000256" key="6">
    <source>
        <dbReference type="ARBA" id="ARBA00023033"/>
    </source>
</evidence>
<proteinExistence type="inferred from homology"/>
<reference evidence="7" key="1">
    <citation type="submission" date="2021-06" db="EMBL/GenBank/DDBJ databases">
        <title>Paracoccus bacterium XHP0099 sp. nov., isolated from the surface waters of the Yellow Sea.</title>
        <authorList>
            <person name="Xue H."/>
            <person name="Zhang D."/>
        </authorList>
    </citation>
    <scope>NUCLEOTIDE SEQUENCE</scope>
    <source>
        <strain evidence="7">XHP0099</strain>
    </source>
</reference>
<keyword evidence="3" id="KW-0285">Flavoprotein</keyword>
<evidence type="ECO:0000256" key="4">
    <source>
        <dbReference type="ARBA" id="ARBA00022827"/>
    </source>
</evidence>
<dbReference type="RefSeq" id="WP_216033781.1">
    <property type="nucleotide sequence ID" value="NZ_JAHKNG010000024.1"/>
</dbReference>
<protein>
    <submittedName>
        <fullName evidence="7">NAD(P)/FAD-dependent oxidoreductase</fullName>
    </submittedName>
</protein>
<dbReference type="PANTHER" id="PTHR43872">
    <property type="entry name" value="MONOOXYGENASE, PUTATIVE (AFU_ORTHOLOGUE AFUA_8G02570)-RELATED"/>
    <property type="match status" value="1"/>
</dbReference>
<keyword evidence="5" id="KW-0560">Oxidoreductase</keyword>
<organism evidence="7 8">
    <name type="scientific">Paracoccus marinaquae</name>
    <dbReference type="NCBI Taxonomy" id="2841926"/>
    <lineage>
        <taxon>Bacteria</taxon>
        <taxon>Pseudomonadati</taxon>
        <taxon>Pseudomonadota</taxon>
        <taxon>Alphaproteobacteria</taxon>
        <taxon>Rhodobacterales</taxon>
        <taxon>Paracoccaceae</taxon>
        <taxon>Paracoccus</taxon>
    </lineage>
</organism>
<comment type="cofactor">
    <cofactor evidence="1">
        <name>FAD</name>
        <dbReference type="ChEBI" id="CHEBI:57692"/>
    </cofactor>
</comment>
<dbReference type="EMBL" id="JAHKNG010000024">
    <property type="protein sequence ID" value="MBU3031109.1"/>
    <property type="molecule type" value="Genomic_DNA"/>
</dbReference>
<evidence type="ECO:0000256" key="5">
    <source>
        <dbReference type="ARBA" id="ARBA00023002"/>
    </source>
</evidence>
<evidence type="ECO:0000256" key="2">
    <source>
        <dbReference type="ARBA" id="ARBA00010139"/>
    </source>
</evidence>
<dbReference type="InterPro" id="IPR020946">
    <property type="entry name" value="Flavin_mOase-like"/>
</dbReference>
<comment type="similarity">
    <text evidence="2">Belongs to the FAD-binding monooxygenase family.</text>
</comment>
<evidence type="ECO:0000256" key="1">
    <source>
        <dbReference type="ARBA" id="ARBA00001974"/>
    </source>
</evidence>
<keyword evidence="4" id="KW-0274">FAD</keyword>
<name>A0ABS6AKL3_9RHOB</name>